<dbReference type="GO" id="GO:0016787">
    <property type="term" value="F:hydrolase activity"/>
    <property type="evidence" value="ECO:0007669"/>
    <property type="project" value="UniProtKB-KW"/>
</dbReference>
<dbReference type="InterPro" id="IPR012338">
    <property type="entry name" value="Beta-lactam/transpept-like"/>
</dbReference>
<comment type="caution">
    <text evidence="2">The sequence shown here is derived from an EMBL/GenBank/DDBJ whole genome shotgun (WGS) entry which is preliminary data.</text>
</comment>
<dbReference type="SUPFAM" id="SSF56601">
    <property type="entry name" value="beta-lactamase/transpeptidase-like"/>
    <property type="match status" value="1"/>
</dbReference>
<dbReference type="InterPro" id="IPR001466">
    <property type="entry name" value="Beta-lactam-related"/>
</dbReference>
<dbReference type="Proteomes" id="UP000479293">
    <property type="component" value="Unassembled WGS sequence"/>
</dbReference>
<dbReference type="RefSeq" id="WP_152756313.1">
    <property type="nucleotide sequence ID" value="NZ_WHLY01000002.1"/>
</dbReference>
<proteinExistence type="predicted"/>
<feature type="domain" description="Beta-lactamase-related" evidence="1">
    <location>
        <begin position="18"/>
        <end position="61"/>
    </location>
</feature>
<protein>
    <submittedName>
        <fullName evidence="2">Serine hydrolase</fullName>
    </submittedName>
</protein>
<keyword evidence="2" id="KW-0378">Hydrolase</keyword>
<dbReference type="Pfam" id="PF00144">
    <property type="entry name" value="Beta-lactamase"/>
    <property type="match status" value="1"/>
</dbReference>
<keyword evidence="3" id="KW-1185">Reference proteome</keyword>
<reference evidence="2 3" key="1">
    <citation type="submission" date="2019-10" db="EMBL/GenBank/DDBJ databases">
        <title>Draft Genome Sequence of Cytophagaceae sp. SJW1-29.</title>
        <authorList>
            <person name="Choi A."/>
        </authorList>
    </citation>
    <scope>NUCLEOTIDE SEQUENCE [LARGE SCALE GENOMIC DNA]</scope>
    <source>
        <strain evidence="2 3">SJW1-29</strain>
    </source>
</reference>
<dbReference type="Gene3D" id="3.40.710.10">
    <property type="entry name" value="DD-peptidase/beta-lactamase superfamily"/>
    <property type="match status" value="1"/>
</dbReference>
<evidence type="ECO:0000259" key="1">
    <source>
        <dbReference type="Pfam" id="PF00144"/>
    </source>
</evidence>
<evidence type="ECO:0000313" key="3">
    <source>
        <dbReference type="Proteomes" id="UP000479293"/>
    </source>
</evidence>
<dbReference type="AlphaFoldDB" id="A0A7C9BF08"/>
<dbReference type="EMBL" id="WHLY01000002">
    <property type="protein sequence ID" value="MPR32097.1"/>
    <property type="molecule type" value="Genomic_DNA"/>
</dbReference>
<accession>A0A7C9BF08</accession>
<sequence length="63" mass="7058">MAYQVKKAFKEYEFIGNVVVVDSDQIIYKGSFDKANAEAGVPNNDSTRFLLASLSKPFTAFLY</sequence>
<evidence type="ECO:0000313" key="2">
    <source>
        <dbReference type="EMBL" id="MPR32097.1"/>
    </source>
</evidence>
<gene>
    <name evidence="2" type="ORF">GBK04_01735</name>
</gene>
<name>A0A7C9BF08_9BACT</name>
<organism evidence="2 3">
    <name type="scientific">Salmonirosea aquatica</name>
    <dbReference type="NCBI Taxonomy" id="2654236"/>
    <lineage>
        <taxon>Bacteria</taxon>
        <taxon>Pseudomonadati</taxon>
        <taxon>Bacteroidota</taxon>
        <taxon>Cytophagia</taxon>
        <taxon>Cytophagales</taxon>
        <taxon>Spirosomataceae</taxon>
        <taxon>Salmonirosea</taxon>
    </lineage>
</organism>